<evidence type="ECO:0000313" key="2">
    <source>
        <dbReference type="Proteomes" id="UP000010321"/>
    </source>
</evidence>
<evidence type="ECO:0000313" key="1">
    <source>
        <dbReference type="EMBL" id="EGF50982.1"/>
    </source>
</evidence>
<name>A0ABN0CM61_9BACE</name>
<gene>
    <name evidence="1" type="ORF">HMPREF9445_02205</name>
</gene>
<comment type="caution">
    <text evidence="1">The sequence shown here is derived from an EMBL/GenBank/DDBJ whole genome shotgun (WGS) entry which is preliminary data.</text>
</comment>
<accession>A0ABN0CM61</accession>
<dbReference type="Proteomes" id="UP000010321">
    <property type="component" value="Unassembled WGS sequence"/>
</dbReference>
<sequence length="40" mass="4490">MIWSVDKAYRSSLITALSKERPCLTVHAIQFFEGDGYAAN</sequence>
<dbReference type="EMBL" id="AFBM01000024">
    <property type="protein sequence ID" value="EGF50982.1"/>
    <property type="molecule type" value="Genomic_DNA"/>
</dbReference>
<keyword evidence="2" id="KW-1185">Reference proteome</keyword>
<organism evidence="1 2">
    <name type="scientific">Bacteroides clarus YIT 12056</name>
    <dbReference type="NCBI Taxonomy" id="762984"/>
    <lineage>
        <taxon>Bacteria</taxon>
        <taxon>Pseudomonadati</taxon>
        <taxon>Bacteroidota</taxon>
        <taxon>Bacteroidia</taxon>
        <taxon>Bacteroidales</taxon>
        <taxon>Bacteroidaceae</taxon>
        <taxon>Bacteroides</taxon>
    </lineage>
</organism>
<proteinExistence type="predicted"/>
<reference evidence="1 2" key="1">
    <citation type="submission" date="2011-02" db="EMBL/GenBank/DDBJ databases">
        <authorList>
            <person name="Weinstock G."/>
            <person name="Sodergren E."/>
            <person name="Clifton S."/>
            <person name="Fulton L."/>
            <person name="Fulton B."/>
            <person name="Courtney L."/>
            <person name="Fronick C."/>
            <person name="Harrison M."/>
            <person name="Strong C."/>
            <person name="Farmer C."/>
            <person name="Delahaunty K."/>
            <person name="Markovic C."/>
            <person name="Hall O."/>
            <person name="Minx P."/>
            <person name="Tomlinson C."/>
            <person name="Mitreva M."/>
            <person name="Hou S."/>
            <person name="Chen J."/>
            <person name="Wollam A."/>
            <person name="Pepin K.H."/>
            <person name="Johnson M."/>
            <person name="Bhonagiri V."/>
            <person name="Zhang X."/>
            <person name="Suruliraj S."/>
            <person name="Warren W."/>
            <person name="Chinwalla A."/>
            <person name="Mardis E.R."/>
            <person name="Wilson R.K."/>
        </authorList>
    </citation>
    <scope>NUCLEOTIDE SEQUENCE [LARGE SCALE GENOMIC DNA]</scope>
    <source>
        <strain evidence="1 2">YIT 12056</strain>
    </source>
</reference>
<protein>
    <submittedName>
        <fullName evidence="1">Uncharacterized protein</fullName>
    </submittedName>
</protein>